<sequence length="2069" mass="228176">MPQSGRDEGWLRAWCTKHDIAADEFQPQLPLISTYSLSTQKEDEDQANLLLTQASEIRRTGESKTTTVPGKVKKDKWSYEDYCGVLTEIVNASGSVGVAESVWNSLQLQKPKKARTGRFARRQQAGDEETDDLLFLLLCSTMRYKETAMFHFLANSASSDVVNRMLPTALQMRSQRNTQILLEENADPNTCSEEFITLVRAGDDEFVRLLLQSQTPIDIAILTSALPDAVQRGNIGVVQLLLAHGADANSDSGIAMEKAIRAKRTDLALLMLMSPNPPLPETLAPIVSYVFFKMEILQDKKYSLIELLLNGGATGGSVSLALGGAVLQRWTEVVELFIDKGVSINYNKAEAYRHAVHQVDLEMLRILSRGKLDDDLASELFGEIDQTKYGSSITNEKWHALAELLLDQGAAGDVVDEALNQRVEKRDLAGVNLLLREGASVDYANAAALDKAVASENEEFIDALLQYQPAAQSVNTVFDRVDRLSPDVKLRITRKLLDAGANGTAVNDILKNAMTQHTGERDREFIQILVDGGADVGQGKGYLLQLAVQSSDDATLQILLLGFPVPTILSSCIPLAIDLTETQRYKIIHMLLHAGARGDEVSQALVDSIDGTSSGCQLASLLLATGEANTGFESGRAFKKAIESPNIDFIELLVQYNHLQESDFCASLLVAIGLLQRDRTRLEKIRILLMSVQELSGGTGHAALRHEMEGLKRRDDQTLGVLHMLLEAGADVNHNQGRVFVDAIELGLFECFKLFLATHPSFQSLENAFENALSIALRATLPLDLRYLQELLATGMPQAALDKALLRTTEERNEVLALLVLRHGASVNYQDGAAVRHAVSKIDLELLAHLLRHDPAAVTLNCGFAKAMTLHDIRAKHDCYQLLLKAGPVSQRLLEEALVASADGGWMHAAICELLLNHKATPNYAAGSPLCRAIRSANYKVDLIKLFLRYRVTEEAVAAALGAAFETLQGETRIATMDLLLATQKPQLTLDQLLLKSVHAPHCDHKLIQCLLKANASIFYQGGECILHAVMINDIQTLRILEPYLHGHSGVSEIFMTVWGNGKRANSPQEEAVLSLLVCAGASGEAVDMALLETVKTVSTTPSGFAFIVNLLNAGADVNYCEGACLVEAATQANVHIIKELLAYGPRRSNTTRAFPLVFRSGVDAQSLREIAVAFCSHSSAPDLTYDHPTCGPVLCLMLHTYPNEAELLQYLIDKGSVVDPVVKATLPLSPSEEKVSLLCWALAQSKAALREDVVEILIKSGADVNFQAALSQSTPLQLAIVGSRAQSVAALLQFHADPSLESNGISPLSLAASIGDTNIVRQLVNAGAAPGDGSLHEAARMVNVSVLQVLLIEAKQRDYPCSRFQGRTALAELCMTAGNKPTSQLKAAMSLLKNNGDFRRKSKGKSVLHFALDHPNAILVSQALLDVFMSEYVNDDFNVFEDGRYRYSPLAYVSRGLNKAPPTQRTGLTDLLLEFECRDRFWAAEGEQPVDMVGAPEEIMRVLKTQKQRQARIQEEDEDHERRLMRRRAEQAEELSSLRARHNLTLDHTREIASETARLEHETASRQATIASQRYDAELSYMRQVTDLANRRKDDSNYREIEHRRQLALMENSQRDESYNIEKQRREEEAAFVQHRERLLTSGYEDRARIDRDRYAEQMRLFDAQKGIMEMNARPKVVKQIAYEADSSIHVSNRPGINAFYPPLCLSFHPIPSFHPLHNHIKNTKRHKMTTPQSDIDTICTAIKSGTIKSIVILAGAGLSTSAGIPDFRSPETGLYARLAPLQLPYPEAIFHISYFRHTPEPFYAIAAARHPRNLKPTLGHAFLALLDRKGLLKFVFSQNIDGLEVDAGVERGKVLNVHGNWQSQRCFKCKVPYPDGDMRRAVKLGEVPNCPVEGCGGVVKPDIVMFGESLPQAFEDKREEVIPQADLMLVLGTSLKVAPASGIPRLVKEGVPRVLVNNEVVGDFGSRGSDVCVLGSCDEGLREMARKLGWEGELDSIWREAVERKERVVKSEGWDEEGPSLDECIQKAADRMKLRMGVSDGHRRMLEGHLGEKMAGILGRANRDQPS</sequence>
<dbReference type="InterPro" id="IPR036770">
    <property type="entry name" value="Ankyrin_rpt-contain_sf"/>
</dbReference>
<evidence type="ECO:0000256" key="5">
    <source>
        <dbReference type="PROSITE-ProRule" id="PRU00236"/>
    </source>
</evidence>
<evidence type="ECO:0000259" key="7">
    <source>
        <dbReference type="PROSITE" id="PS50305"/>
    </source>
</evidence>
<gene>
    <name evidence="8" type="ORF">ASPVEDRAFT_141900</name>
</gene>
<dbReference type="GO" id="GO:0070403">
    <property type="term" value="F:NAD+ binding"/>
    <property type="evidence" value="ECO:0007669"/>
    <property type="project" value="InterPro"/>
</dbReference>
<keyword evidence="4" id="KW-0040">ANK repeat</keyword>
<keyword evidence="6" id="KW-0175">Coiled coil</keyword>
<evidence type="ECO:0000313" key="9">
    <source>
        <dbReference type="Proteomes" id="UP000184073"/>
    </source>
</evidence>
<comment type="similarity">
    <text evidence="1">Belongs to the sirtuin family. Class I subfamily.</text>
</comment>
<dbReference type="SUPFAM" id="SSF52467">
    <property type="entry name" value="DHS-like NAD/FAD-binding domain"/>
    <property type="match status" value="1"/>
</dbReference>
<dbReference type="GeneID" id="63723294"/>
<dbReference type="GO" id="GO:0005634">
    <property type="term" value="C:nucleus"/>
    <property type="evidence" value="ECO:0007669"/>
    <property type="project" value="TreeGrafter"/>
</dbReference>
<keyword evidence="5" id="KW-0479">Metal-binding</keyword>
<keyword evidence="5" id="KW-0862">Zinc</keyword>
<keyword evidence="3" id="KW-0520">NAD</keyword>
<proteinExistence type="inferred from homology"/>
<feature type="coiled-coil region" evidence="6">
    <location>
        <begin position="1504"/>
        <end position="1542"/>
    </location>
</feature>
<accession>A0A1L9Q187</accession>
<dbReference type="CDD" id="cd01408">
    <property type="entry name" value="SIRT1"/>
    <property type="match status" value="1"/>
</dbReference>
<feature type="binding site" evidence="5">
    <location>
        <position position="1871"/>
    </location>
    <ligand>
        <name>Zn(2+)</name>
        <dbReference type="ChEBI" id="CHEBI:29105"/>
    </ligand>
</feature>
<dbReference type="GO" id="GO:0046872">
    <property type="term" value="F:metal ion binding"/>
    <property type="evidence" value="ECO:0007669"/>
    <property type="project" value="UniProtKB-KW"/>
</dbReference>
<dbReference type="VEuPathDB" id="FungiDB:ASPVEDRAFT_141900"/>
<dbReference type="InterPro" id="IPR002110">
    <property type="entry name" value="Ankyrin_rpt"/>
</dbReference>
<protein>
    <recommendedName>
        <fullName evidence="7">Deacetylase sirtuin-type domain-containing protein</fullName>
    </recommendedName>
</protein>
<dbReference type="SUPFAM" id="SSF48403">
    <property type="entry name" value="Ankyrin repeat"/>
    <property type="match status" value="3"/>
</dbReference>
<name>A0A1L9Q187_ASPVE</name>
<keyword evidence="2" id="KW-0808">Transferase</keyword>
<reference evidence="9" key="1">
    <citation type="journal article" date="2017" name="Genome Biol.">
        <title>Comparative genomics reveals high biological diversity and specific adaptations in the industrially and medically important fungal genus Aspergillus.</title>
        <authorList>
            <person name="de Vries R.P."/>
            <person name="Riley R."/>
            <person name="Wiebenga A."/>
            <person name="Aguilar-Osorio G."/>
            <person name="Amillis S."/>
            <person name="Uchima C.A."/>
            <person name="Anderluh G."/>
            <person name="Asadollahi M."/>
            <person name="Askin M."/>
            <person name="Barry K."/>
            <person name="Battaglia E."/>
            <person name="Bayram O."/>
            <person name="Benocci T."/>
            <person name="Braus-Stromeyer S.A."/>
            <person name="Caldana C."/>
            <person name="Canovas D."/>
            <person name="Cerqueira G.C."/>
            <person name="Chen F."/>
            <person name="Chen W."/>
            <person name="Choi C."/>
            <person name="Clum A."/>
            <person name="Dos Santos R.A."/>
            <person name="Damasio A.R."/>
            <person name="Diallinas G."/>
            <person name="Emri T."/>
            <person name="Fekete E."/>
            <person name="Flipphi M."/>
            <person name="Freyberg S."/>
            <person name="Gallo A."/>
            <person name="Gournas C."/>
            <person name="Habgood R."/>
            <person name="Hainaut M."/>
            <person name="Harispe M.L."/>
            <person name="Henrissat B."/>
            <person name="Hilden K.S."/>
            <person name="Hope R."/>
            <person name="Hossain A."/>
            <person name="Karabika E."/>
            <person name="Karaffa L."/>
            <person name="Karanyi Z."/>
            <person name="Krasevec N."/>
            <person name="Kuo A."/>
            <person name="Kusch H."/>
            <person name="LaButti K."/>
            <person name="Lagendijk E.L."/>
            <person name="Lapidus A."/>
            <person name="Levasseur A."/>
            <person name="Lindquist E."/>
            <person name="Lipzen A."/>
            <person name="Logrieco A.F."/>
            <person name="MacCabe A."/>
            <person name="Maekelae M.R."/>
            <person name="Malavazi I."/>
            <person name="Melin P."/>
            <person name="Meyer V."/>
            <person name="Mielnichuk N."/>
            <person name="Miskei M."/>
            <person name="Molnar A.P."/>
            <person name="Mule G."/>
            <person name="Ngan C.Y."/>
            <person name="Orejas M."/>
            <person name="Orosz E."/>
            <person name="Ouedraogo J.P."/>
            <person name="Overkamp K.M."/>
            <person name="Park H.-S."/>
            <person name="Perrone G."/>
            <person name="Piumi F."/>
            <person name="Punt P.J."/>
            <person name="Ram A.F."/>
            <person name="Ramon A."/>
            <person name="Rauscher S."/>
            <person name="Record E."/>
            <person name="Riano-Pachon D.M."/>
            <person name="Robert V."/>
            <person name="Roehrig J."/>
            <person name="Ruller R."/>
            <person name="Salamov A."/>
            <person name="Salih N.S."/>
            <person name="Samson R.A."/>
            <person name="Sandor E."/>
            <person name="Sanguinetti M."/>
            <person name="Schuetze T."/>
            <person name="Sepcic K."/>
            <person name="Shelest E."/>
            <person name="Sherlock G."/>
            <person name="Sophianopoulou V."/>
            <person name="Squina F.M."/>
            <person name="Sun H."/>
            <person name="Susca A."/>
            <person name="Todd R.B."/>
            <person name="Tsang A."/>
            <person name="Unkles S.E."/>
            <person name="van de Wiele N."/>
            <person name="van Rossen-Uffink D."/>
            <person name="Oliveira J.V."/>
            <person name="Vesth T.C."/>
            <person name="Visser J."/>
            <person name="Yu J.-H."/>
            <person name="Zhou M."/>
            <person name="Andersen M.R."/>
            <person name="Archer D.B."/>
            <person name="Baker S.E."/>
            <person name="Benoit I."/>
            <person name="Brakhage A.A."/>
            <person name="Braus G.H."/>
            <person name="Fischer R."/>
            <person name="Frisvad J.C."/>
            <person name="Goldman G.H."/>
            <person name="Houbraken J."/>
            <person name="Oakley B."/>
            <person name="Pocsi I."/>
            <person name="Scazzocchio C."/>
            <person name="Seiboth B."/>
            <person name="vanKuyk P.A."/>
            <person name="Wortman J."/>
            <person name="Dyer P.S."/>
            <person name="Grigoriev I.V."/>
        </authorList>
    </citation>
    <scope>NUCLEOTIDE SEQUENCE [LARGE SCALE GENOMIC DNA]</scope>
    <source>
        <strain evidence="9">CBS 583.65</strain>
    </source>
</reference>
<dbReference type="PROSITE" id="PS50088">
    <property type="entry name" value="ANK_REPEAT"/>
    <property type="match status" value="2"/>
</dbReference>
<dbReference type="InterPro" id="IPR050134">
    <property type="entry name" value="NAD-dep_sirtuin_deacylases"/>
</dbReference>
<dbReference type="Pfam" id="PF02146">
    <property type="entry name" value="SIR2"/>
    <property type="match status" value="1"/>
</dbReference>
<dbReference type="Gene3D" id="1.25.40.20">
    <property type="entry name" value="Ankyrin repeat-containing domain"/>
    <property type="match status" value="4"/>
</dbReference>
<evidence type="ECO:0000256" key="1">
    <source>
        <dbReference type="ARBA" id="ARBA00006924"/>
    </source>
</evidence>
<feature type="repeat" description="ANK" evidence="4">
    <location>
        <begin position="1304"/>
        <end position="1329"/>
    </location>
</feature>
<evidence type="ECO:0000256" key="6">
    <source>
        <dbReference type="SAM" id="Coils"/>
    </source>
</evidence>
<dbReference type="PROSITE" id="PS50297">
    <property type="entry name" value="ANK_REP_REGION"/>
    <property type="match status" value="1"/>
</dbReference>
<dbReference type="PROSITE" id="PS50305">
    <property type="entry name" value="SIRTUIN"/>
    <property type="match status" value="1"/>
</dbReference>
<dbReference type="PANTHER" id="PTHR11085">
    <property type="entry name" value="NAD-DEPENDENT PROTEIN DEACYLASE SIRTUIN-5, MITOCHONDRIAL-RELATED"/>
    <property type="match status" value="1"/>
</dbReference>
<dbReference type="EMBL" id="KV878137">
    <property type="protein sequence ID" value="OJJ07486.1"/>
    <property type="molecule type" value="Genomic_DNA"/>
</dbReference>
<keyword evidence="9" id="KW-1185">Reference proteome</keyword>
<dbReference type="InterPro" id="IPR026590">
    <property type="entry name" value="Ssirtuin_cat_dom"/>
</dbReference>
<feature type="binding site" evidence="5">
    <location>
        <position position="1868"/>
    </location>
    <ligand>
        <name>Zn(2+)</name>
        <dbReference type="ChEBI" id="CHEBI:29105"/>
    </ligand>
</feature>
<dbReference type="Proteomes" id="UP000184073">
    <property type="component" value="Unassembled WGS sequence"/>
</dbReference>
<dbReference type="Pfam" id="PF12796">
    <property type="entry name" value="Ank_2"/>
    <property type="match status" value="1"/>
</dbReference>
<dbReference type="PANTHER" id="PTHR11085:SF14">
    <property type="entry name" value="NAD-DEPENDENT PROTEIN DEACETYLASE HST2-2"/>
    <property type="match status" value="1"/>
</dbReference>
<dbReference type="InterPro" id="IPR026591">
    <property type="entry name" value="Sirtuin_cat_small_dom_sf"/>
</dbReference>
<dbReference type="OrthoDB" id="3182339at2759"/>
<dbReference type="InterPro" id="IPR029035">
    <property type="entry name" value="DHS-like_NAD/FAD-binding_dom"/>
</dbReference>
<dbReference type="GO" id="GO:0017136">
    <property type="term" value="F:histone deacetylase activity, NAD-dependent"/>
    <property type="evidence" value="ECO:0007669"/>
    <property type="project" value="TreeGrafter"/>
</dbReference>
<dbReference type="RefSeq" id="XP_040673248.1">
    <property type="nucleotide sequence ID" value="XM_040807783.1"/>
</dbReference>
<dbReference type="STRING" id="1036611.A0A1L9Q187"/>
<dbReference type="SMART" id="SM00248">
    <property type="entry name" value="ANK"/>
    <property type="match status" value="13"/>
</dbReference>
<dbReference type="SUPFAM" id="SSF140860">
    <property type="entry name" value="Pseudo ankyrin repeat-like"/>
    <property type="match status" value="1"/>
</dbReference>
<dbReference type="Gene3D" id="3.40.50.1220">
    <property type="entry name" value="TPP-binding domain"/>
    <property type="match status" value="1"/>
</dbReference>
<organism evidence="8 9">
    <name type="scientific">Aspergillus versicolor CBS 583.65</name>
    <dbReference type="NCBI Taxonomy" id="1036611"/>
    <lineage>
        <taxon>Eukaryota</taxon>
        <taxon>Fungi</taxon>
        <taxon>Dikarya</taxon>
        <taxon>Ascomycota</taxon>
        <taxon>Pezizomycotina</taxon>
        <taxon>Eurotiomycetes</taxon>
        <taxon>Eurotiomycetidae</taxon>
        <taxon>Eurotiales</taxon>
        <taxon>Aspergillaceae</taxon>
        <taxon>Aspergillus</taxon>
        <taxon>Aspergillus subgen. Nidulantes</taxon>
    </lineage>
</organism>
<evidence type="ECO:0000313" key="8">
    <source>
        <dbReference type="EMBL" id="OJJ07486.1"/>
    </source>
</evidence>
<feature type="binding site" evidence="5">
    <location>
        <position position="1897"/>
    </location>
    <ligand>
        <name>Zn(2+)</name>
        <dbReference type="ChEBI" id="CHEBI:29105"/>
    </ligand>
</feature>
<feature type="binding site" evidence="5">
    <location>
        <position position="1892"/>
    </location>
    <ligand>
        <name>Zn(2+)</name>
        <dbReference type="ChEBI" id="CHEBI:29105"/>
    </ligand>
</feature>
<feature type="domain" description="Deacetylase sirtuin-type" evidence="7">
    <location>
        <begin position="1730"/>
        <end position="1993"/>
    </location>
</feature>
<evidence type="ECO:0000256" key="4">
    <source>
        <dbReference type="PROSITE-ProRule" id="PRU00023"/>
    </source>
</evidence>
<evidence type="ECO:0000256" key="2">
    <source>
        <dbReference type="ARBA" id="ARBA00022679"/>
    </source>
</evidence>
<dbReference type="Gene3D" id="3.30.1600.10">
    <property type="entry name" value="SIR2/SIRT2 'Small Domain"/>
    <property type="match status" value="1"/>
</dbReference>
<feature type="active site" description="Proton acceptor" evidence="5">
    <location>
        <position position="1860"/>
    </location>
</feature>
<dbReference type="InterPro" id="IPR003000">
    <property type="entry name" value="Sirtuin"/>
</dbReference>
<feature type="repeat" description="ANK" evidence="4">
    <location>
        <begin position="224"/>
        <end position="253"/>
    </location>
</feature>
<evidence type="ECO:0000256" key="3">
    <source>
        <dbReference type="ARBA" id="ARBA00023027"/>
    </source>
</evidence>